<dbReference type="InterPro" id="IPR051396">
    <property type="entry name" value="Bact_Antivir_Def_Nuclease"/>
</dbReference>
<sequence length="648" mass="74801">MYLNNIIIKNMGAIESFKLMESELFKENGDPKPIILIGQNGSGKTTLLSSIVDALYELSNNAFDDILPKTGSGYRYFKISGGVNIRVGEHKALAFVSFKNESDTYQYLDKNGELSPEECKMITNSLMTLDFNKEQNNLIKIATRTEDDDKFKNVFLKNTYCYFPSDRYEIPYWMNQETAREKKFFEVEKRFNGSLKKDILINHSLTDIKEWILNVILDARVDVDEDINGEFKILRTANDLKLLKISVKNIEVIVSEIVRKDVILQLNFRGRGASRIKLIEKESNDEFLPSLDNLSAGQSTLLSIFLNIIKYSDLEDLYKGSYLRDIKGIVIIDEIDLHLHIELQYEVLPALIDLFPKVQFIISSHSPFFLSGMARKFTSDNFLMLNMPNGNKILKADDFSEFSKVYDIFNNLTQSYKNELEKLQTAIQAEKKPLIITEGKTDWKHIKAAIVALKVDYQNLDVAFFEYEEDIKMGSSALKVMLEKYKMLKQGRKLIFIFDRDEKDIVKQFGTDKYKNLGNNVYAFCLPKLKNCDEPAIEHYYSEKDSKQVDKNGRRLFFSNEFHIKSAVSLDGNYRTYRSNVNKNNSIIDSDVFNSADFRNEKSIALSKADFASNIINKTPPFNEMDFSKFRSILDLIQEICNLQIDDQ</sequence>
<keyword evidence="3" id="KW-1185">Reference proteome</keyword>
<dbReference type="RefSeq" id="WP_385876127.1">
    <property type="nucleotide sequence ID" value="NZ_JBHLXE010000027.1"/>
</dbReference>
<gene>
    <name evidence="2" type="ORF">ACFFIT_02805</name>
</gene>
<dbReference type="EMBL" id="JBHLXE010000027">
    <property type="protein sequence ID" value="MFC0179033.1"/>
    <property type="molecule type" value="Genomic_DNA"/>
</dbReference>
<dbReference type="InterPro" id="IPR041685">
    <property type="entry name" value="AAA_GajA/Old/RecF-like"/>
</dbReference>
<evidence type="ECO:0000259" key="1">
    <source>
        <dbReference type="SMART" id="SM00382"/>
    </source>
</evidence>
<evidence type="ECO:0000313" key="2">
    <source>
        <dbReference type="EMBL" id="MFC0179033.1"/>
    </source>
</evidence>
<dbReference type="Pfam" id="PF13175">
    <property type="entry name" value="AAA_15"/>
    <property type="match status" value="1"/>
</dbReference>
<dbReference type="PANTHER" id="PTHR43581:SF4">
    <property type="entry name" value="ATP_GTP PHOSPHATASE"/>
    <property type="match status" value="1"/>
</dbReference>
<organism evidence="2 3">
    <name type="scientific">Thorsellia kenyensis</name>
    <dbReference type="NCBI Taxonomy" id="1549888"/>
    <lineage>
        <taxon>Bacteria</taxon>
        <taxon>Pseudomonadati</taxon>
        <taxon>Pseudomonadota</taxon>
        <taxon>Gammaproteobacteria</taxon>
        <taxon>Enterobacterales</taxon>
        <taxon>Thorselliaceae</taxon>
        <taxon>Thorsellia</taxon>
    </lineage>
</organism>
<evidence type="ECO:0000313" key="3">
    <source>
        <dbReference type="Proteomes" id="UP001589758"/>
    </source>
</evidence>
<reference evidence="2 3" key="1">
    <citation type="submission" date="2024-09" db="EMBL/GenBank/DDBJ databases">
        <authorList>
            <person name="Sun Q."/>
            <person name="Mori K."/>
        </authorList>
    </citation>
    <scope>NUCLEOTIDE SEQUENCE [LARGE SCALE GENOMIC DNA]</scope>
    <source>
        <strain evidence="2 3">CCM 8545</strain>
    </source>
</reference>
<dbReference type="InterPro" id="IPR027417">
    <property type="entry name" value="P-loop_NTPase"/>
</dbReference>
<dbReference type="Gene3D" id="3.40.50.300">
    <property type="entry name" value="P-loop containing nucleotide triphosphate hydrolases"/>
    <property type="match status" value="1"/>
</dbReference>
<protein>
    <submittedName>
        <fullName evidence="2">AAA family ATPase</fullName>
    </submittedName>
</protein>
<dbReference type="Proteomes" id="UP001589758">
    <property type="component" value="Unassembled WGS sequence"/>
</dbReference>
<dbReference type="PANTHER" id="PTHR43581">
    <property type="entry name" value="ATP/GTP PHOSPHATASE"/>
    <property type="match status" value="1"/>
</dbReference>
<accession>A0ABV6C7U0</accession>
<dbReference type="SMART" id="SM00382">
    <property type="entry name" value="AAA"/>
    <property type="match status" value="1"/>
</dbReference>
<dbReference type="SUPFAM" id="SSF52540">
    <property type="entry name" value="P-loop containing nucleoside triphosphate hydrolases"/>
    <property type="match status" value="1"/>
</dbReference>
<proteinExistence type="predicted"/>
<dbReference type="InterPro" id="IPR003593">
    <property type="entry name" value="AAA+_ATPase"/>
</dbReference>
<feature type="domain" description="AAA+ ATPase" evidence="1">
    <location>
        <begin position="30"/>
        <end position="388"/>
    </location>
</feature>
<name>A0ABV6C7U0_9GAMM</name>
<comment type="caution">
    <text evidence="2">The sequence shown here is derived from an EMBL/GenBank/DDBJ whole genome shotgun (WGS) entry which is preliminary data.</text>
</comment>